<name>A0A543E9S1_9FLAO</name>
<dbReference type="EMBL" id="VFPD01000003">
    <property type="protein sequence ID" value="TQM18318.1"/>
    <property type="molecule type" value="Genomic_DNA"/>
</dbReference>
<dbReference type="Proteomes" id="UP000316437">
    <property type="component" value="Unassembled WGS sequence"/>
</dbReference>
<dbReference type="RefSeq" id="WP_142018674.1">
    <property type="nucleotide sequence ID" value="NZ_VFPD01000003.1"/>
</dbReference>
<sequence length="83" mass="9842">MKEQSTEEPFKIIDENEHILIASAEKDGVYIELEYNLEECKTYGIDSVNVKRWIHPSNDPYAANNLKNELNKHLREKYLDKFK</sequence>
<comment type="caution">
    <text evidence="1">The sequence shown here is derived from an EMBL/GenBank/DDBJ whole genome shotgun (WGS) entry which is preliminary data.</text>
</comment>
<organism evidence="1 2">
    <name type="scientific">Chryseobacterium aquifrigidense</name>
    <dbReference type="NCBI Taxonomy" id="558021"/>
    <lineage>
        <taxon>Bacteria</taxon>
        <taxon>Pseudomonadati</taxon>
        <taxon>Bacteroidota</taxon>
        <taxon>Flavobacteriia</taxon>
        <taxon>Flavobacteriales</taxon>
        <taxon>Weeksellaceae</taxon>
        <taxon>Chryseobacterium group</taxon>
        <taxon>Chryseobacterium</taxon>
    </lineage>
</organism>
<protein>
    <submittedName>
        <fullName evidence="1">Uncharacterized protein</fullName>
    </submittedName>
</protein>
<accession>A0A543E9S1</accession>
<dbReference type="AlphaFoldDB" id="A0A543E9S1"/>
<evidence type="ECO:0000313" key="1">
    <source>
        <dbReference type="EMBL" id="TQM18318.1"/>
    </source>
</evidence>
<gene>
    <name evidence="1" type="ORF">FB551_4099</name>
</gene>
<proteinExistence type="predicted"/>
<evidence type="ECO:0000313" key="2">
    <source>
        <dbReference type="Proteomes" id="UP000316437"/>
    </source>
</evidence>
<keyword evidence="2" id="KW-1185">Reference proteome</keyword>
<reference evidence="1 2" key="1">
    <citation type="submission" date="2019-06" db="EMBL/GenBank/DDBJ databases">
        <title>Sorghum-associated microbial communities from plants grown in Nebraska, USA.</title>
        <authorList>
            <person name="Schachtman D."/>
        </authorList>
    </citation>
    <scope>NUCLEOTIDE SEQUENCE [LARGE SCALE GENOMIC DNA]</scope>
    <source>
        <strain evidence="1 2">110</strain>
    </source>
</reference>